<evidence type="ECO:0000313" key="2">
    <source>
        <dbReference type="EMBL" id="CAB3984403.1"/>
    </source>
</evidence>
<feature type="compositionally biased region" description="Basic and acidic residues" evidence="1">
    <location>
        <begin position="135"/>
        <end position="146"/>
    </location>
</feature>
<dbReference type="Proteomes" id="UP001152795">
    <property type="component" value="Unassembled WGS sequence"/>
</dbReference>
<evidence type="ECO:0000313" key="3">
    <source>
        <dbReference type="Proteomes" id="UP001152795"/>
    </source>
</evidence>
<feature type="region of interest" description="Disordered" evidence="1">
    <location>
        <begin position="96"/>
        <end position="120"/>
    </location>
</feature>
<reference evidence="2" key="1">
    <citation type="submission" date="2020-04" db="EMBL/GenBank/DDBJ databases">
        <authorList>
            <person name="Alioto T."/>
            <person name="Alioto T."/>
            <person name="Gomez Garrido J."/>
        </authorList>
    </citation>
    <scope>NUCLEOTIDE SEQUENCE</scope>
    <source>
        <strain evidence="2">A484AB</strain>
    </source>
</reference>
<name>A0A6S7G2B7_PARCT</name>
<organism evidence="2 3">
    <name type="scientific">Paramuricea clavata</name>
    <name type="common">Red gorgonian</name>
    <name type="synonym">Violescent sea-whip</name>
    <dbReference type="NCBI Taxonomy" id="317549"/>
    <lineage>
        <taxon>Eukaryota</taxon>
        <taxon>Metazoa</taxon>
        <taxon>Cnidaria</taxon>
        <taxon>Anthozoa</taxon>
        <taxon>Octocorallia</taxon>
        <taxon>Malacalcyonacea</taxon>
        <taxon>Plexauridae</taxon>
        <taxon>Paramuricea</taxon>
    </lineage>
</organism>
<feature type="region of interest" description="Disordered" evidence="1">
    <location>
        <begin position="1"/>
        <end position="48"/>
    </location>
</feature>
<feature type="compositionally biased region" description="Basic and acidic residues" evidence="1">
    <location>
        <begin position="14"/>
        <end position="32"/>
    </location>
</feature>
<protein>
    <submittedName>
        <fullName evidence="2">Uncharacterized protein</fullName>
    </submittedName>
</protein>
<comment type="caution">
    <text evidence="2">The sequence shown here is derived from an EMBL/GenBank/DDBJ whole genome shotgun (WGS) entry which is preliminary data.</text>
</comment>
<sequence>MADKRKLHGTVVIHDNKDSVPESRGKLNKEDSSSTSSETDTAEQEDRGKEFLKAYFSSDSSDNSALTASLLAQVSADDPSVAASLGLLYDYYVQESAQSPTSPTSESEGGSNTNSSLADVLNHETVTVVQSNVSEIKRRSDEDAQRRGVNRSSQARPSTSTSVEALRYPIVKQQTRYSACVI</sequence>
<proteinExistence type="predicted"/>
<feature type="compositionally biased region" description="Polar residues" evidence="1">
    <location>
        <begin position="150"/>
        <end position="162"/>
    </location>
</feature>
<accession>A0A6S7G2B7</accession>
<keyword evidence="3" id="KW-1185">Reference proteome</keyword>
<gene>
    <name evidence="2" type="ORF">PACLA_8A078351</name>
</gene>
<feature type="compositionally biased region" description="Low complexity" evidence="1">
    <location>
        <begin position="104"/>
        <end position="116"/>
    </location>
</feature>
<evidence type="ECO:0000256" key="1">
    <source>
        <dbReference type="SAM" id="MobiDB-lite"/>
    </source>
</evidence>
<feature type="region of interest" description="Disordered" evidence="1">
    <location>
        <begin position="132"/>
        <end position="162"/>
    </location>
</feature>
<dbReference type="EMBL" id="CACRXK020000735">
    <property type="protein sequence ID" value="CAB3984403.1"/>
    <property type="molecule type" value="Genomic_DNA"/>
</dbReference>
<dbReference type="AlphaFoldDB" id="A0A6S7G2B7"/>